<reference evidence="2" key="1">
    <citation type="journal article" date="2014" name="Front. Microbiol.">
        <title>High frequency of phylogenetically diverse reductive dehalogenase-homologous genes in deep subseafloor sedimentary metagenomes.</title>
        <authorList>
            <person name="Kawai M."/>
            <person name="Futagami T."/>
            <person name="Toyoda A."/>
            <person name="Takaki Y."/>
            <person name="Nishi S."/>
            <person name="Hori S."/>
            <person name="Arai W."/>
            <person name="Tsubouchi T."/>
            <person name="Morono Y."/>
            <person name="Uchiyama I."/>
            <person name="Ito T."/>
            <person name="Fujiyama A."/>
            <person name="Inagaki F."/>
            <person name="Takami H."/>
        </authorList>
    </citation>
    <scope>NUCLEOTIDE SEQUENCE</scope>
    <source>
        <strain evidence="2">Expedition CK06-06</strain>
    </source>
</reference>
<dbReference type="Pfam" id="PF01979">
    <property type="entry name" value="Amidohydro_1"/>
    <property type="match status" value="1"/>
</dbReference>
<evidence type="ECO:0000313" key="2">
    <source>
        <dbReference type="EMBL" id="GAG21062.1"/>
    </source>
</evidence>
<dbReference type="InterPro" id="IPR032466">
    <property type="entry name" value="Metal_Hydrolase"/>
</dbReference>
<dbReference type="InterPro" id="IPR051781">
    <property type="entry name" value="Metallo-dep_Hydrolase"/>
</dbReference>
<dbReference type="AlphaFoldDB" id="X0WCY1"/>
<dbReference type="PANTHER" id="PTHR43135">
    <property type="entry name" value="ALPHA-D-RIBOSE 1-METHYLPHOSPHONATE 5-TRIPHOSPHATE DIPHOSPHATASE"/>
    <property type="match status" value="1"/>
</dbReference>
<dbReference type="SUPFAM" id="SSF51556">
    <property type="entry name" value="Metallo-dependent hydrolases"/>
    <property type="match status" value="1"/>
</dbReference>
<dbReference type="Gene3D" id="3.20.20.140">
    <property type="entry name" value="Metal-dependent hydrolases"/>
    <property type="match status" value="1"/>
</dbReference>
<proteinExistence type="predicted"/>
<protein>
    <recommendedName>
        <fullName evidence="1">Amidohydrolase-related domain-containing protein</fullName>
    </recommendedName>
</protein>
<accession>X0WCY1</accession>
<feature type="non-terminal residue" evidence="2">
    <location>
        <position position="1"/>
    </location>
</feature>
<dbReference type="EMBL" id="BARS01036975">
    <property type="protein sequence ID" value="GAG21062.1"/>
    <property type="molecule type" value="Genomic_DNA"/>
</dbReference>
<comment type="caution">
    <text evidence="2">The sequence shown here is derived from an EMBL/GenBank/DDBJ whole genome shotgun (WGS) entry which is preliminary data.</text>
</comment>
<evidence type="ECO:0000259" key="1">
    <source>
        <dbReference type="Pfam" id="PF01979"/>
    </source>
</evidence>
<sequence length="257" mass="27689">CGAIITQTGGHGDVAHSLPIDWAKQRGICRIADGVDECRKAAREQLREGADFLKLCSTGGVMSEKDLPTSSQYTVEEIRAIVEEAHHVGARAASHAQGTQGIKNALLAGIDTIEHGIYLDNETIEMMIRQNTYLIPTLAIIETVANKGPKAGVPETHVKKARSLLEAQLQSFERAWQAGIKIGLGTDYLSDPMTPMGENAIELEWYVKAGRSPMEAIVSATRINSEALGLDDRLGTLEVGKFADSIVVKGDPLSDIT</sequence>
<dbReference type="InterPro" id="IPR057744">
    <property type="entry name" value="OTAase-like"/>
</dbReference>
<feature type="non-terminal residue" evidence="2">
    <location>
        <position position="257"/>
    </location>
</feature>
<feature type="domain" description="Amidohydrolase-related" evidence="1">
    <location>
        <begin position="23"/>
        <end position="256"/>
    </location>
</feature>
<name>X0WCY1_9ZZZZ</name>
<gene>
    <name evidence="2" type="ORF">S01H1_56757</name>
</gene>
<dbReference type="PANTHER" id="PTHR43135:SF3">
    <property type="entry name" value="ALPHA-D-RIBOSE 1-METHYLPHOSPHONATE 5-TRIPHOSPHATE DIPHOSPHATASE"/>
    <property type="match status" value="1"/>
</dbReference>
<organism evidence="2">
    <name type="scientific">marine sediment metagenome</name>
    <dbReference type="NCBI Taxonomy" id="412755"/>
    <lineage>
        <taxon>unclassified sequences</taxon>
        <taxon>metagenomes</taxon>
        <taxon>ecological metagenomes</taxon>
    </lineage>
</organism>
<dbReference type="CDD" id="cd01299">
    <property type="entry name" value="Met_dep_hydrolase_A"/>
    <property type="match status" value="1"/>
</dbReference>
<dbReference type="InterPro" id="IPR006680">
    <property type="entry name" value="Amidohydro-rel"/>
</dbReference>
<dbReference type="GO" id="GO:0016787">
    <property type="term" value="F:hydrolase activity"/>
    <property type="evidence" value="ECO:0007669"/>
    <property type="project" value="InterPro"/>
</dbReference>